<organism evidence="4 5">
    <name type="scientific">Labrys okinawensis</name>
    <dbReference type="NCBI Taxonomy" id="346911"/>
    <lineage>
        <taxon>Bacteria</taxon>
        <taxon>Pseudomonadati</taxon>
        <taxon>Pseudomonadota</taxon>
        <taxon>Alphaproteobacteria</taxon>
        <taxon>Hyphomicrobiales</taxon>
        <taxon>Xanthobacteraceae</taxon>
        <taxon>Labrys</taxon>
    </lineage>
</organism>
<sequence>MPESSSPDPKSFPRLSFFGATQTVTGSCFLIETPKARVLVDCGLFQGSKTEKELNYRPFPFDARGIGAVLLTHAHIDHSGLLPKLMREGFTGPIFATAATFDLCSVMLPDSGHIQEAEVQQLNIRNRRRGLPTVTPIYTVEDATATLALFRPAAFKTWLRVAIGIRARFWNAGHLLGSASIEVEITDEVGKITRLLFSGDLGPGHKLLQADAEAPAGFDYVVCESTYGDTDRADASTEKRRHLLRREVKEAARSNGALLIPSFAVERTQELLVDLVSLMNANELPRTPIFIDSPLATAASGVFAKYASQMPDGEALTSALQAPNVHFTESVEQSKAISRFRNFHIVIAASGMCEAGRIRHHLRNWLWREEATVLLVGYQAQGTLGRLLLDGTSRVRLMGEEVEVRARIRSIDLYSGHADAGDLLSWLLARLPVEGNVFLTHGEREAIAAFKNSLAGARPGLPVLVPSIDEVFSLNGGIGQRLDRPHPPRIAPENAGRLDWNNELSELLLDISQTTAQAADERARRVIIRRLRRALANEDAPS</sequence>
<dbReference type="Pfam" id="PF07521">
    <property type="entry name" value="RMMBL"/>
    <property type="match status" value="1"/>
</dbReference>
<dbReference type="InterPro" id="IPR001279">
    <property type="entry name" value="Metallo-B-lactamas"/>
</dbReference>
<dbReference type="Gene3D" id="3.40.50.10890">
    <property type="match status" value="1"/>
</dbReference>
<dbReference type="CDD" id="cd16295">
    <property type="entry name" value="TTHA0252-CPSF-like_MBL-fold"/>
    <property type="match status" value="1"/>
</dbReference>
<evidence type="ECO:0000256" key="1">
    <source>
        <dbReference type="ARBA" id="ARBA00022801"/>
    </source>
</evidence>
<dbReference type="GO" id="GO:0004521">
    <property type="term" value="F:RNA endonuclease activity"/>
    <property type="evidence" value="ECO:0007669"/>
    <property type="project" value="TreeGrafter"/>
</dbReference>
<dbReference type="OrthoDB" id="9803916at2"/>
<dbReference type="Proteomes" id="UP000237682">
    <property type="component" value="Unassembled WGS sequence"/>
</dbReference>
<dbReference type="Gene3D" id="3.60.15.10">
    <property type="entry name" value="Ribonuclease Z/Hydroxyacylglutathione hydrolase-like"/>
    <property type="match status" value="1"/>
</dbReference>
<dbReference type="AlphaFoldDB" id="A0A2S9Q693"/>
<feature type="domain" description="Beta-Casp" evidence="3">
    <location>
        <begin position="268"/>
        <end position="388"/>
    </location>
</feature>
<keyword evidence="5" id="KW-1185">Reference proteome</keyword>
<dbReference type="RefSeq" id="WP_105864794.1">
    <property type="nucleotide sequence ID" value="NZ_PUEJ01000011.1"/>
</dbReference>
<gene>
    <name evidence="4" type="ORF">C5L14_25040</name>
</gene>
<dbReference type="EMBL" id="PUEJ01000011">
    <property type="protein sequence ID" value="PRH84804.1"/>
    <property type="molecule type" value="Genomic_DNA"/>
</dbReference>
<dbReference type="SMART" id="SM00849">
    <property type="entry name" value="Lactamase_B"/>
    <property type="match status" value="1"/>
</dbReference>
<dbReference type="InterPro" id="IPR036866">
    <property type="entry name" value="RibonucZ/Hydroxyglut_hydro"/>
</dbReference>
<protein>
    <submittedName>
        <fullName evidence="4">MBL fold metallo-hydrolase</fullName>
    </submittedName>
</protein>
<comment type="caution">
    <text evidence="4">The sequence shown here is derived from an EMBL/GenBank/DDBJ whole genome shotgun (WGS) entry which is preliminary data.</text>
</comment>
<dbReference type="Pfam" id="PF00753">
    <property type="entry name" value="Lactamase_B"/>
    <property type="match status" value="1"/>
</dbReference>
<dbReference type="SUPFAM" id="SSF56281">
    <property type="entry name" value="Metallo-hydrolase/oxidoreductase"/>
    <property type="match status" value="1"/>
</dbReference>
<reference evidence="4 5" key="1">
    <citation type="submission" date="2018-02" db="EMBL/GenBank/DDBJ databases">
        <title>Whole genome sequencing of endophytic bacterium.</title>
        <authorList>
            <person name="Eedara R."/>
            <person name="Podile A.R."/>
        </authorList>
    </citation>
    <scope>NUCLEOTIDE SEQUENCE [LARGE SCALE GENOMIC DNA]</scope>
    <source>
        <strain evidence="4 5">RP1T</strain>
    </source>
</reference>
<evidence type="ECO:0000313" key="4">
    <source>
        <dbReference type="EMBL" id="PRH84804.1"/>
    </source>
</evidence>
<dbReference type="PANTHER" id="PTHR11203:SF37">
    <property type="entry name" value="INTEGRATOR COMPLEX SUBUNIT 11"/>
    <property type="match status" value="1"/>
</dbReference>
<evidence type="ECO:0000259" key="2">
    <source>
        <dbReference type="SMART" id="SM00849"/>
    </source>
</evidence>
<accession>A0A2S9Q693</accession>
<dbReference type="InterPro" id="IPR050698">
    <property type="entry name" value="MBL"/>
</dbReference>
<feature type="domain" description="Metallo-beta-lactamase" evidence="2">
    <location>
        <begin position="25"/>
        <end position="263"/>
    </location>
</feature>
<evidence type="ECO:0000313" key="5">
    <source>
        <dbReference type="Proteomes" id="UP000237682"/>
    </source>
</evidence>
<dbReference type="InterPro" id="IPR022712">
    <property type="entry name" value="Beta_Casp"/>
</dbReference>
<name>A0A2S9Q693_9HYPH</name>
<keyword evidence="1 4" id="KW-0378">Hydrolase</keyword>
<dbReference type="InterPro" id="IPR011108">
    <property type="entry name" value="RMMBL"/>
</dbReference>
<dbReference type="Pfam" id="PF10996">
    <property type="entry name" value="Beta-Casp"/>
    <property type="match status" value="1"/>
</dbReference>
<proteinExistence type="predicted"/>
<evidence type="ECO:0000259" key="3">
    <source>
        <dbReference type="SMART" id="SM01027"/>
    </source>
</evidence>
<dbReference type="PANTHER" id="PTHR11203">
    <property type="entry name" value="CLEAVAGE AND POLYADENYLATION SPECIFICITY FACTOR FAMILY MEMBER"/>
    <property type="match status" value="1"/>
</dbReference>
<dbReference type="SMART" id="SM01027">
    <property type="entry name" value="Beta-Casp"/>
    <property type="match status" value="1"/>
</dbReference>
<dbReference type="GO" id="GO:0016787">
    <property type="term" value="F:hydrolase activity"/>
    <property type="evidence" value="ECO:0007669"/>
    <property type="project" value="UniProtKB-KW"/>
</dbReference>